<dbReference type="SUPFAM" id="SSF50952">
    <property type="entry name" value="Soluble quinoprotein glucose dehydrogenase"/>
    <property type="match status" value="1"/>
</dbReference>
<accession>A0ABP8EXX5</accession>
<dbReference type="InterPro" id="IPR019893">
    <property type="entry name" value="SndH-like"/>
</dbReference>
<keyword evidence="5" id="KW-1185">Reference proteome</keyword>
<evidence type="ECO:0000256" key="2">
    <source>
        <dbReference type="SAM" id="SignalP"/>
    </source>
</evidence>
<dbReference type="InterPro" id="IPR012938">
    <property type="entry name" value="Glc/Sorbosone_DH"/>
</dbReference>
<evidence type="ECO:0000313" key="5">
    <source>
        <dbReference type="Proteomes" id="UP001499841"/>
    </source>
</evidence>
<dbReference type="RefSeq" id="WP_345043288.1">
    <property type="nucleotide sequence ID" value="NZ_BAABBA010000018.1"/>
</dbReference>
<name>A0ABP8EXX5_9MICO</name>
<feature type="region of interest" description="Disordered" evidence="1">
    <location>
        <begin position="258"/>
        <end position="278"/>
    </location>
</feature>
<dbReference type="PANTHER" id="PTHR19328:SF13">
    <property type="entry name" value="HIPL1 PROTEIN"/>
    <property type="match status" value="1"/>
</dbReference>
<feature type="chain" id="PRO_5046296739" description="Glucose/Sorbosone dehydrogenase domain-containing protein" evidence="2">
    <location>
        <begin position="22"/>
        <end position="482"/>
    </location>
</feature>
<gene>
    <name evidence="4" type="ORF">GCM10022262_31900</name>
</gene>
<comment type="caution">
    <text evidence="4">The sequence shown here is derived from an EMBL/GenBank/DDBJ whole genome shotgun (WGS) entry which is preliminary data.</text>
</comment>
<dbReference type="InterPro" id="IPR011042">
    <property type="entry name" value="6-blade_b-propeller_TolB-like"/>
</dbReference>
<keyword evidence="2" id="KW-0732">Signal</keyword>
<dbReference type="NCBIfam" id="TIGR03606">
    <property type="entry name" value="non_repeat_PQQ"/>
    <property type="match status" value="1"/>
</dbReference>
<reference evidence="5" key="1">
    <citation type="journal article" date="2019" name="Int. J. Syst. Evol. Microbiol.">
        <title>The Global Catalogue of Microorganisms (GCM) 10K type strain sequencing project: providing services to taxonomists for standard genome sequencing and annotation.</title>
        <authorList>
            <consortium name="The Broad Institute Genomics Platform"/>
            <consortium name="The Broad Institute Genome Sequencing Center for Infectious Disease"/>
            <person name="Wu L."/>
            <person name="Ma J."/>
        </authorList>
    </citation>
    <scope>NUCLEOTIDE SEQUENCE [LARGE SCALE GENOMIC DNA]</scope>
    <source>
        <strain evidence="5">JCM 17459</strain>
    </source>
</reference>
<dbReference type="PANTHER" id="PTHR19328">
    <property type="entry name" value="HEDGEHOG-INTERACTING PROTEIN"/>
    <property type="match status" value="1"/>
</dbReference>
<proteinExistence type="predicted"/>
<dbReference type="Gene3D" id="2.120.10.30">
    <property type="entry name" value="TolB, C-terminal domain"/>
    <property type="match status" value="1"/>
</dbReference>
<feature type="domain" description="Glucose/Sorbosone dehydrogenase" evidence="3">
    <location>
        <begin position="49"/>
        <end position="298"/>
    </location>
</feature>
<dbReference type="Proteomes" id="UP001499841">
    <property type="component" value="Unassembled WGS sequence"/>
</dbReference>
<feature type="signal peptide" evidence="2">
    <location>
        <begin position="1"/>
        <end position="21"/>
    </location>
</feature>
<dbReference type="EMBL" id="BAABBA010000018">
    <property type="protein sequence ID" value="GAA4288830.1"/>
    <property type="molecule type" value="Genomic_DNA"/>
</dbReference>
<sequence>MKTAPAALGAALLLMTSTAAAAHSRGDDDGGPPAIEDDFTREVLTTGLSDPFEVIYGPDDMLWVTERTSGEVSRVDPETGETSLALTVPDVLATPGEQDGLLGMVLHPDLLEKNRDQYVFLSYTYDGEGTPPEDETIDRRQRIARYTWDAEDEVLDPDSETVLIDGLYASDDHNSGRMILAPDGKLLYTIGDRGNLQDLNACKVNRAQRLPTQDEVDDENWIAYQGKSLRLNQDGTIPRDNPRIDGVRSHVFSYGHRNPQGLSLGPDDEVYSSEQGPKSDDELNLIVAGGNYGWPYVAGYQDDQAYVFGNWAAWEGCTPEQYNAFDIPGTVPQMQESEFYSPDFQPPLRTFFTVPTGHDFSGEACEPSGLFFICYPTVAPSSLEFYDDDAIPGWENSFLMPTLKHGTLYRLPVLDDDGVRIDGPLPLFESVNRYRDTAVSPDGRTIFVATDSSGLARGTNGDATTELENPGSILTFTYTGTD</sequence>
<dbReference type="InterPro" id="IPR011041">
    <property type="entry name" value="Quinoprot_gluc/sorb_DH_b-prop"/>
</dbReference>
<protein>
    <recommendedName>
        <fullName evidence="3">Glucose/Sorbosone dehydrogenase domain-containing protein</fullName>
    </recommendedName>
</protein>
<evidence type="ECO:0000259" key="3">
    <source>
        <dbReference type="Pfam" id="PF07995"/>
    </source>
</evidence>
<evidence type="ECO:0000256" key="1">
    <source>
        <dbReference type="SAM" id="MobiDB-lite"/>
    </source>
</evidence>
<evidence type="ECO:0000313" key="4">
    <source>
        <dbReference type="EMBL" id="GAA4288830.1"/>
    </source>
</evidence>
<feature type="domain" description="Glucose/Sorbosone dehydrogenase" evidence="3">
    <location>
        <begin position="375"/>
        <end position="453"/>
    </location>
</feature>
<organism evidence="4 5">
    <name type="scientific">Georgenia daeguensis</name>
    <dbReference type="NCBI Taxonomy" id="908355"/>
    <lineage>
        <taxon>Bacteria</taxon>
        <taxon>Bacillati</taxon>
        <taxon>Actinomycetota</taxon>
        <taxon>Actinomycetes</taxon>
        <taxon>Micrococcales</taxon>
        <taxon>Bogoriellaceae</taxon>
        <taxon>Georgenia</taxon>
    </lineage>
</organism>
<dbReference type="Pfam" id="PF07995">
    <property type="entry name" value="GSDH"/>
    <property type="match status" value="2"/>
</dbReference>